<dbReference type="InterPro" id="IPR027417">
    <property type="entry name" value="P-loop_NTPase"/>
</dbReference>
<keyword evidence="4 7" id="KW-0067">ATP-binding</keyword>
<evidence type="ECO:0000256" key="2">
    <source>
        <dbReference type="ARBA" id="ARBA00022448"/>
    </source>
</evidence>
<evidence type="ECO:0000256" key="5">
    <source>
        <dbReference type="SAM" id="MobiDB-lite"/>
    </source>
</evidence>
<dbReference type="InterPro" id="IPR003593">
    <property type="entry name" value="AAA+_ATPase"/>
</dbReference>
<name>A0A538TT17_UNCEI</name>
<comment type="similarity">
    <text evidence="1">Belongs to the ABC transporter superfamily.</text>
</comment>
<dbReference type="SUPFAM" id="SSF52540">
    <property type="entry name" value="P-loop containing nucleoside triphosphate hydrolases"/>
    <property type="match status" value="1"/>
</dbReference>
<keyword evidence="2" id="KW-0813">Transport</keyword>
<dbReference type="PANTHER" id="PTHR43335">
    <property type="entry name" value="ABC TRANSPORTER, ATP-BINDING PROTEIN"/>
    <property type="match status" value="1"/>
</dbReference>
<sequence>MIRRNRGNGIGMTQRENVNQAGRVAPAPTGSIREVEPLALLEVEGLAKVYRDPMTLKPFTAVNGLSFTLGRGEIFGLLGPNGAGKTTTIKLILGLAKPTRGMIRLDGRDPRDPEARRRLGYLPENPCFYDHLTATEYLELTCALFGLDARAGRRTGATLLERLGLAAHARKPLRKYSKGMTQRLGLAQALLNEPTFLVLDEPMSGLDPIGRAEVKQILREERTRGTTILMSSHVLAETESICDRVGIMSGGKLLEVGTVPGLLATGVREWEIAVESLPERAAAELSAAGHRVEPLGTRWLIHVVEGPALQRALGLLTQSEVFIHSVEPRRETLEEHFVRALSRGKGNE</sequence>
<feature type="region of interest" description="Disordered" evidence="5">
    <location>
        <begin position="1"/>
        <end position="25"/>
    </location>
</feature>
<keyword evidence="3" id="KW-0547">Nucleotide-binding</keyword>
<organism evidence="7 8">
    <name type="scientific">Eiseniibacteriota bacterium</name>
    <dbReference type="NCBI Taxonomy" id="2212470"/>
    <lineage>
        <taxon>Bacteria</taxon>
        <taxon>Candidatus Eiseniibacteriota</taxon>
    </lineage>
</organism>
<dbReference type="GO" id="GO:0016887">
    <property type="term" value="F:ATP hydrolysis activity"/>
    <property type="evidence" value="ECO:0007669"/>
    <property type="project" value="InterPro"/>
</dbReference>
<dbReference type="Pfam" id="PF00005">
    <property type="entry name" value="ABC_tran"/>
    <property type="match status" value="1"/>
</dbReference>
<dbReference type="Gene3D" id="3.40.50.300">
    <property type="entry name" value="P-loop containing nucleotide triphosphate hydrolases"/>
    <property type="match status" value="1"/>
</dbReference>
<feature type="domain" description="ABC transporter" evidence="6">
    <location>
        <begin position="41"/>
        <end position="275"/>
    </location>
</feature>
<dbReference type="AlphaFoldDB" id="A0A538TT17"/>
<evidence type="ECO:0000313" key="7">
    <source>
        <dbReference type="EMBL" id="TMQ66735.1"/>
    </source>
</evidence>
<accession>A0A538TT17</accession>
<comment type="caution">
    <text evidence="7">The sequence shown here is derived from an EMBL/GenBank/DDBJ whole genome shotgun (WGS) entry which is preliminary data.</text>
</comment>
<protein>
    <submittedName>
        <fullName evidence="7">ABC transporter ATP-binding protein</fullName>
    </submittedName>
</protein>
<dbReference type="CDD" id="cd03230">
    <property type="entry name" value="ABC_DR_subfamily_A"/>
    <property type="match status" value="1"/>
</dbReference>
<evidence type="ECO:0000256" key="4">
    <source>
        <dbReference type="ARBA" id="ARBA00022840"/>
    </source>
</evidence>
<reference evidence="7 8" key="1">
    <citation type="journal article" date="2019" name="Nat. Microbiol.">
        <title>Mediterranean grassland soil C-N compound turnover is dependent on rainfall and depth, and is mediated by genomically divergent microorganisms.</title>
        <authorList>
            <person name="Diamond S."/>
            <person name="Andeer P.F."/>
            <person name="Li Z."/>
            <person name="Crits-Christoph A."/>
            <person name="Burstein D."/>
            <person name="Anantharaman K."/>
            <person name="Lane K.R."/>
            <person name="Thomas B.C."/>
            <person name="Pan C."/>
            <person name="Northen T.R."/>
            <person name="Banfield J.F."/>
        </authorList>
    </citation>
    <scope>NUCLEOTIDE SEQUENCE [LARGE SCALE GENOMIC DNA]</scope>
    <source>
        <strain evidence="7">WS_9</strain>
    </source>
</reference>
<evidence type="ECO:0000259" key="6">
    <source>
        <dbReference type="PROSITE" id="PS50893"/>
    </source>
</evidence>
<dbReference type="SMART" id="SM00382">
    <property type="entry name" value="AAA"/>
    <property type="match status" value="1"/>
</dbReference>
<evidence type="ECO:0000256" key="3">
    <source>
        <dbReference type="ARBA" id="ARBA00022741"/>
    </source>
</evidence>
<dbReference type="EMBL" id="VBOZ01000008">
    <property type="protein sequence ID" value="TMQ66735.1"/>
    <property type="molecule type" value="Genomic_DNA"/>
</dbReference>
<dbReference type="GO" id="GO:0005524">
    <property type="term" value="F:ATP binding"/>
    <property type="evidence" value="ECO:0007669"/>
    <property type="project" value="UniProtKB-KW"/>
</dbReference>
<gene>
    <name evidence="7" type="ORF">E6K79_02175</name>
</gene>
<evidence type="ECO:0000313" key="8">
    <source>
        <dbReference type="Proteomes" id="UP000317691"/>
    </source>
</evidence>
<dbReference type="PANTHER" id="PTHR43335:SF4">
    <property type="entry name" value="ABC TRANSPORTER, ATP-BINDING PROTEIN"/>
    <property type="match status" value="1"/>
</dbReference>
<dbReference type="PROSITE" id="PS50893">
    <property type="entry name" value="ABC_TRANSPORTER_2"/>
    <property type="match status" value="1"/>
</dbReference>
<dbReference type="Proteomes" id="UP000317691">
    <property type="component" value="Unassembled WGS sequence"/>
</dbReference>
<dbReference type="InterPro" id="IPR003439">
    <property type="entry name" value="ABC_transporter-like_ATP-bd"/>
</dbReference>
<evidence type="ECO:0000256" key="1">
    <source>
        <dbReference type="ARBA" id="ARBA00005417"/>
    </source>
</evidence>
<proteinExistence type="inferred from homology"/>